<sequence>MSFQIGTQLDSLELELRGVFMEKSESISERKARDQREKAEALESISAEEIQAGNEMLKRFAASPAGKRLKPSGRRAYNYDEDCFY</sequence>
<gene>
    <name evidence="1" type="ORF">DVB73_07515</name>
</gene>
<name>A0AAD0VS08_PSEDL</name>
<dbReference type="AlphaFoldDB" id="A0AAD0VS08"/>
<dbReference type="EMBL" id="CP031146">
    <property type="protein sequence ID" value="AXM95654.1"/>
    <property type="molecule type" value="Genomic_DNA"/>
</dbReference>
<dbReference type="Proteomes" id="UP000256503">
    <property type="component" value="Chromosome"/>
</dbReference>
<evidence type="ECO:0000313" key="2">
    <source>
        <dbReference type="Proteomes" id="UP000256503"/>
    </source>
</evidence>
<reference evidence="1 2" key="1">
    <citation type="submission" date="2018-07" db="EMBL/GenBank/DDBJ databases">
        <title>Complete genome sequence of a Pseudomonas plecoglossicida strain pathogenic to the marine fish, Larimichthys crocea.</title>
        <authorList>
            <person name="Tao Z."/>
        </authorList>
    </citation>
    <scope>NUCLEOTIDE SEQUENCE [LARGE SCALE GENOMIC DNA]</scope>
    <source>
        <strain evidence="1 2">XSDHY-P</strain>
    </source>
</reference>
<accession>A0AAD0VS08</accession>
<proteinExistence type="predicted"/>
<protein>
    <submittedName>
        <fullName evidence="1">Uncharacterized protein</fullName>
    </submittedName>
</protein>
<organism evidence="1 2">
    <name type="scientific">Pseudomonas plecoglossicida</name>
    <dbReference type="NCBI Taxonomy" id="70775"/>
    <lineage>
        <taxon>Bacteria</taxon>
        <taxon>Pseudomonadati</taxon>
        <taxon>Pseudomonadota</taxon>
        <taxon>Gammaproteobacteria</taxon>
        <taxon>Pseudomonadales</taxon>
        <taxon>Pseudomonadaceae</taxon>
        <taxon>Pseudomonas</taxon>
    </lineage>
</organism>
<evidence type="ECO:0000313" key="1">
    <source>
        <dbReference type="EMBL" id="AXM95654.1"/>
    </source>
</evidence>